<evidence type="ECO:0000256" key="1">
    <source>
        <dbReference type="ARBA" id="ARBA00004651"/>
    </source>
</evidence>
<proteinExistence type="inferred from homology"/>
<evidence type="ECO:0000256" key="2">
    <source>
        <dbReference type="ARBA" id="ARBA00006448"/>
    </source>
</evidence>
<reference evidence="10 11" key="1">
    <citation type="submission" date="2019-05" db="EMBL/GenBank/DDBJ databases">
        <authorList>
            <consortium name="Pathogen Informatics"/>
        </authorList>
    </citation>
    <scope>NUCLEOTIDE SEQUENCE [LARGE SCALE GENOMIC DNA]</scope>
    <source>
        <strain evidence="10 11">NCTC503</strain>
    </source>
</reference>
<keyword evidence="4 7" id="KW-0812">Transmembrane</keyword>
<keyword evidence="11" id="KW-1185">Reference proteome</keyword>
<evidence type="ECO:0000256" key="3">
    <source>
        <dbReference type="ARBA" id="ARBA00022475"/>
    </source>
</evidence>
<feature type="domain" description="YetF C-terminal" evidence="8">
    <location>
        <begin position="86"/>
        <end position="213"/>
    </location>
</feature>
<dbReference type="InterPro" id="IPR048454">
    <property type="entry name" value="YetF_N"/>
</dbReference>
<dbReference type="Pfam" id="PF20730">
    <property type="entry name" value="YetF_N"/>
    <property type="match status" value="1"/>
</dbReference>
<comment type="similarity">
    <text evidence="2">Belongs to the UPF0702 family.</text>
</comment>
<dbReference type="InterPro" id="IPR007353">
    <property type="entry name" value="DUF421"/>
</dbReference>
<dbReference type="InterPro" id="IPR023090">
    <property type="entry name" value="UPF0702_alpha/beta_dom_sf"/>
</dbReference>
<name>A0A4U9QSV9_HATHI</name>
<gene>
    <name evidence="10" type="primary">yetF_1</name>
    <name evidence="10" type="ORF">NCTC503_00033</name>
</gene>
<protein>
    <submittedName>
        <fullName evidence="10">Membrane protein, YKJA_BACSU-like protein</fullName>
    </submittedName>
</protein>
<dbReference type="PANTHER" id="PTHR34582">
    <property type="entry name" value="UPF0702 TRANSMEMBRANE PROTEIN YCAP"/>
    <property type="match status" value="1"/>
</dbReference>
<organism evidence="10 11">
    <name type="scientific">Hathewaya histolytica</name>
    <name type="common">Clostridium histolyticum</name>
    <dbReference type="NCBI Taxonomy" id="1498"/>
    <lineage>
        <taxon>Bacteria</taxon>
        <taxon>Bacillati</taxon>
        <taxon>Bacillota</taxon>
        <taxon>Clostridia</taxon>
        <taxon>Eubacteriales</taxon>
        <taxon>Clostridiaceae</taxon>
        <taxon>Hathewaya</taxon>
    </lineage>
</organism>
<dbReference type="Proteomes" id="UP000308489">
    <property type="component" value="Chromosome 1"/>
</dbReference>
<keyword evidence="5 7" id="KW-1133">Transmembrane helix</keyword>
<dbReference type="EMBL" id="LR590481">
    <property type="protein sequence ID" value="VTQ81595.1"/>
    <property type="molecule type" value="Genomic_DNA"/>
</dbReference>
<dbReference type="PANTHER" id="PTHR34582:SF7">
    <property type="entry name" value="UPF0702 TRANSMEMBRANE PROTEIN YDFS"/>
    <property type="match status" value="1"/>
</dbReference>
<dbReference type="RefSeq" id="WP_138208900.1">
    <property type="nucleotide sequence ID" value="NZ_CBCRUQ010000025.1"/>
</dbReference>
<feature type="transmembrane region" description="Helical" evidence="7">
    <location>
        <begin position="60"/>
        <end position="82"/>
    </location>
</feature>
<keyword evidence="3" id="KW-1003">Cell membrane</keyword>
<evidence type="ECO:0000256" key="4">
    <source>
        <dbReference type="ARBA" id="ARBA00022692"/>
    </source>
</evidence>
<sequence>MPKDIIDIILRSIISVLVLFVLTRLMGKKQIAQLNFFDYVVGISIGSISANFAVDENISYIHGLIAILVYGLIPIVVSYISVGSLWARKVLEGTPTILIQNGKIMEGNLKKSKVTLNDVLEECRLNGIFDVSTVQFAILETSGKVSIELKSENRPLTPRDMNIPVNYNGLCANLIIDGKIIIETLVLVNRSKSWLLKELKKKDIYSHEEVLLAFMSSDGKLHIDLKNKDPKPFKVI</sequence>
<keyword evidence="6 7" id="KW-0472">Membrane</keyword>
<evidence type="ECO:0000313" key="11">
    <source>
        <dbReference type="Proteomes" id="UP000308489"/>
    </source>
</evidence>
<feature type="domain" description="YetF-like N-terminal transmembrane" evidence="9">
    <location>
        <begin position="6"/>
        <end position="80"/>
    </location>
</feature>
<dbReference type="Pfam" id="PF04239">
    <property type="entry name" value="DUF421"/>
    <property type="match status" value="1"/>
</dbReference>
<accession>A0A4U9QSV9</accession>
<dbReference type="AlphaFoldDB" id="A0A4U9QSV9"/>
<dbReference type="KEGG" id="hhw:NCTC503_00033"/>
<evidence type="ECO:0000256" key="5">
    <source>
        <dbReference type="ARBA" id="ARBA00022989"/>
    </source>
</evidence>
<feature type="transmembrane region" description="Helical" evidence="7">
    <location>
        <begin position="6"/>
        <end position="24"/>
    </location>
</feature>
<evidence type="ECO:0000256" key="7">
    <source>
        <dbReference type="SAM" id="Phobius"/>
    </source>
</evidence>
<evidence type="ECO:0000256" key="6">
    <source>
        <dbReference type="ARBA" id="ARBA00023136"/>
    </source>
</evidence>
<comment type="subcellular location">
    <subcellularLocation>
        <location evidence="1">Cell membrane</location>
        <topology evidence="1">Multi-pass membrane protein</topology>
    </subcellularLocation>
</comment>
<dbReference type="GO" id="GO:0005886">
    <property type="term" value="C:plasma membrane"/>
    <property type="evidence" value="ECO:0007669"/>
    <property type="project" value="UniProtKB-SubCell"/>
</dbReference>
<evidence type="ECO:0000259" key="9">
    <source>
        <dbReference type="Pfam" id="PF20730"/>
    </source>
</evidence>
<evidence type="ECO:0000313" key="10">
    <source>
        <dbReference type="EMBL" id="VTQ81595.1"/>
    </source>
</evidence>
<dbReference type="Gene3D" id="3.30.240.20">
    <property type="entry name" value="bsu07140 like domains"/>
    <property type="match status" value="2"/>
</dbReference>
<dbReference type="OrthoDB" id="9778331at2"/>
<evidence type="ECO:0000259" key="8">
    <source>
        <dbReference type="Pfam" id="PF04239"/>
    </source>
</evidence>
<feature type="transmembrane region" description="Helical" evidence="7">
    <location>
        <begin position="36"/>
        <end position="54"/>
    </location>
</feature>